<evidence type="ECO:0000313" key="4">
    <source>
        <dbReference type="Proteomes" id="UP000432209"/>
    </source>
</evidence>
<dbReference type="InterPro" id="IPR039426">
    <property type="entry name" value="TonB-dep_rcpt-like"/>
</dbReference>
<keyword evidence="1" id="KW-0998">Cell outer membrane</keyword>
<keyword evidence="3" id="KW-0675">Receptor</keyword>
<comment type="similarity">
    <text evidence="1">Belongs to the TonB-dependent receptor family.</text>
</comment>
<comment type="caution">
    <text evidence="3">The sequence shown here is derived from an EMBL/GenBank/DDBJ whole genome shotgun (WGS) entry which is preliminary data.</text>
</comment>
<keyword evidence="1" id="KW-0812">Transmembrane</keyword>
<keyword evidence="1" id="KW-0472">Membrane</keyword>
<dbReference type="InterPro" id="IPR037066">
    <property type="entry name" value="Plug_dom_sf"/>
</dbReference>
<dbReference type="AlphaFoldDB" id="A0A7X1SSN9"/>
<evidence type="ECO:0000313" key="3">
    <source>
        <dbReference type="EMBL" id="MQR99759.1"/>
    </source>
</evidence>
<dbReference type="PROSITE" id="PS52016">
    <property type="entry name" value="TONB_DEPENDENT_REC_3"/>
    <property type="match status" value="1"/>
</dbReference>
<proteinExistence type="inferred from homology"/>
<feature type="domain" description="TonB-dependent receptor plug" evidence="2">
    <location>
        <begin position="8"/>
        <end position="43"/>
    </location>
</feature>
<dbReference type="GO" id="GO:0009279">
    <property type="term" value="C:cell outer membrane"/>
    <property type="evidence" value="ECO:0007669"/>
    <property type="project" value="UniProtKB-SubCell"/>
</dbReference>
<comment type="subcellular location">
    <subcellularLocation>
        <location evidence="1">Cell outer membrane</location>
        <topology evidence="1">Multi-pass membrane protein</topology>
    </subcellularLocation>
</comment>
<name>A0A7X1SSN9_9PROT</name>
<keyword evidence="1" id="KW-0813">Transport</keyword>
<evidence type="ECO:0000256" key="1">
    <source>
        <dbReference type="PROSITE-ProRule" id="PRU01360"/>
    </source>
</evidence>
<keyword evidence="4" id="KW-1185">Reference proteome</keyword>
<sequence length="66" mass="7592">MEKMLLWLKDIPQSVSVLGRQQMRDQNLNTVDDALKQVPGVALLHNLVIGHREAFYVFFLLCYGMS</sequence>
<dbReference type="RefSeq" id="WP_153431413.1">
    <property type="nucleotide sequence ID" value="NZ_WIPH01000031.1"/>
</dbReference>
<accession>A0A7X1SSN9</accession>
<dbReference type="EMBL" id="WIPH01000031">
    <property type="protein sequence ID" value="MQR99759.1"/>
    <property type="molecule type" value="Genomic_DNA"/>
</dbReference>
<keyword evidence="1" id="KW-1134">Transmembrane beta strand</keyword>
<dbReference type="InterPro" id="IPR012910">
    <property type="entry name" value="Plug_dom"/>
</dbReference>
<dbReference type="Pfam" id="PF07715">
    <property type="entry name" value="Plug"/>
    <property type="match status" value="1"/>
</dbReference>
<dbReference type="Gene3D" id="2.170.130.10">
    <property type="entry name" value="TonB-dependent receptor, plug domain"/>
    <property type="match status" value="1"/>
</dbReference>
<dbReference type="SUPFAM" id="SSF56935">
    <property type="entry name" value="Porins"/>
    <property type="match status" value="1"/>
</dbReference>
<reference evidence="3 4" key="1">
    <citation type="submission" date="2019-10" db="EMBL/GenBank/DDBJ databases">
        <title>Gluconobacter aidae sp. nov., a novel species of acetic acid bacteria isolated in Thailand.</title>
        <authorList>
            <person name="Yukphan P."/>
            <person name="Charoenyingcharoen P."/>
            <person name="Malimas S."/>
            <person name="Muramatsu Y."/>
            <person name="Nakagawa Y."/>
            <person name="Tanasupawat S."/>
            <person name="Yamada Y."/>
        </authorList>
    </citation>
    <scope>NUCLEOTIDE SEQUENCE [LARGE SCALE GENOMIC DNA]</scope>
    <source>
        <strain evidence="3 4">AC10</strain>
    </source>
</reference>
<dbReference type="Proteomes" id="UP000432209">
    <property type="component" value="Unassembled WGS sequence"/>
</dbReference>
<evidence type="ECO:0000259" key="2">
    <source>
        <dbReference type="Pfam" id="PF07715"/>
    </source>
</evidence>
<protein>
    <submittedName>
        <fullName evidence="3">TonB-dependent receptor plug domain-containing protein</fullName>
    </submittedName>
</protein>
<gene>
    <name evidence="3" type="ORF">GFJ39_11245</name>
</gene>
<organism evidence="3 4">
    <name type="scientific">Gluconobacter aidae</name>
    <dbReference type="NCBI Taxonomy" id="2662454"/>
    <lineage>
        <taxon>Bacteria</taxon>
        <taxon>Pseudomonadati</taxon>
        <taxon>Pseudomonadota</taxon>
        <taxon>Alphaproteobacteria</taxon>
        <taxon>Acetobacterales</taxon>
        <taxon>Acetobacteraceae</taxon>
        <taxon>Gluconobacter</taxon>
    </lineage>
</organism>